<sequence length="141" mass="16563">MKVKIKQNTVFQNKDEWTTDDQILVVSDYEGEFFQLVDLLISAQVIDEYYNWKFGNKHLVFLGDAFDSGTMVHEILWLLYKLESEGANIHFLFGNHDIMNISENQTNYIDEKYKAELKPLGFEGIEDLYKENTILGGWLRQ</sequence>
<dbReference type="PANTHER" id="PTHR46546">
    <property type="entry name" value="SHEWANELLA-LIKE PROTEIN PHOSPHATASE 1"/>
    <property type="match status" value="1"/>
</dbReference>
<organism evidence="2 3">
    <name type="scientific">Sphingobacterium cellulitidis</name>
    <dbReference type="NCBI Taxonomy" id="1768011"/>
    <lineage>
        <taxon>Bacteria</taxon>
        <taxon>Pseudomonadati</taxon>
        <taxon>Bacteroidota</taxon>
        <taxon>Sphingobacteriia</taxon>
        <taxon>Sphingobacteriales</taxon>
        <taxon>Sphingobacteriaceae</taxon>
        <taxon>Sphingobacterium</taxon>
    </lineage>
</organism>
<dbReference type="RefSeq" id="WP_182497739.1">
    <property type="nucleotide sequence ID" value="NZ_BMKM01000001.1"/>
</dbReference>
<dbReference type="SUPFAM" id="SSF56300">
    <property type="entry name" value="Metallo-dependent phosphatases"/>
    <property type="match status" value="1"/>
</dbReference>
<evidence type="ECO:0000313" key="2">
    <source>
        <dbReference type="EMBL" id="GGE12268.1"/>
    </source>
</evidence>
<dbReference type="InterPro" id="IPR004843">
    <property type="entry name" value="Calcineurin-like_PHP"/>
</dbReference>
<protein>
    <recommendedName>
        <fullName evidence="1">Calcineurin-like phosphoesterase domain-containing protein</fullName>
    </recommendedName>
</protein>
<reference evidence="2" key="2">
    <citation type="submission" date="2020-09" db="EMBL/GenBank/DDBJ databases">
        <authorList>
            <person name="Sun Q."/>
            <person name="Zhou Y."/>
        </authorList>
    </citation>
    <scope>NUCLEOTIDE SEQUENCE</scope>
    <source>
        <strain evidence="2">CGMCC 1.15966</strain>
    </source>
</reference>
<comment type="caution">
    <text evidence="2">The sequence shown here is derived from an EMBL/GenBank/DDBJ whole genome shotgun (WGS) entry which is preliminary data.</text>
</comment>
<dbReference type="Proteomes" id="UP000614460">
    <property type="component" value="Unassembled WGS sequence"/>
</dbReference>
<dbReference type="Pfam" id="PF00149">
    <property type="entry name" value="Metallophos"/>
    <property type="match status" value="1"/>
</dbReference>
<evidence type="ECO:0000313" key="3">
    <source>
        <dbReference type="Proteomes" id="UP000614460"/>
    </source>
</evidence>
<keyword evidence="3" id="KW-1185">Reference proteome</keyword>
<feature type="domain" description="Calcineurin-like phosphoesterase" evidence="1">
    <location>
        <begin position="23"/>
        <end position="117"/>
    </location>
</feature>
<reference evidence="2" key="1">
    <citation type="journal article" date="2014" name="Int. J. Syst. Evol. Microbiol.">
        <title>Complete genome sequence of Corynebacterium casei LMG S-19264T (=DSM 44701T), isolated from a smear-ripened cheese.</title>
        <authorList>
            <consortium name="US DOE Joint Genome Institute (JGI-PGF)"/>
            <person name="Walter F."/>
            <person name="Albersmeier A."/>
            <person name="Kalinowski J."/>
            <person name="Ruckert C."/>
        </authorList>
    </citation>
    <scope>NUCLEOTIDE SEQUENCE</scope>
    <source>
        <strain evidence="2">CGMCC 1.15966</strain>
    </source>
</reference>
<name>A0A8H9KWJ3_9SPHI</name>
<evidence type="ECO:0000259" key="1">
    <source>
        <dbReference type="Pfam" id="PF00149"/>
    </source>
</evidence>
<dbReference type="EMBL" id="BMKM01000001">
    <property type="protein sequence ID" value="GGE12268.1"/>
    <property type="molecule type" value="Genomic_DNA"/>
</dbReference>
<accession>A0A8H9KWJ3</accession>
<dbReference type="InterPro" id="IPR029052">
    <property type="entry name" value="Metallo-depent_PP-like"/>
</dbReference>
<dbReference type="AlphaFoldDB" id="A0A8H9KWJ3"/>
<gene>
    <name evidence="2" type="ORF">GCM10011516_07550</name>
</gene>
<dbReference type="GO" id="GO:0016787">
    <property type="term" value="F:hydrolase activity"/>
    <property type="evidence" value="ECO:0007669"/>
    <property type="project" value="InterPro"/>
</dbReference>
<dbReference type="Gene3D" id="3.60.21.10">
    <property type="match status" value="1"/>
</dbReference>
<dbReference type="PANTHER" id="PTHR46546:SF4">
    <property type="entry name" value="SHEWANELLA-LIKE PROTEIN PHOSPHATASE 1"/>
    <property type="match status" value="1"/>
</dbReference>
<proteinExistence type="predicted"/>